<evidence type="ECO:0000256" key="7">
    <source>
        <dbReference type="ARBA" id="ARBA00022741"/>
    </source>
</evidence>
<evidence type="ECO:0000256" key="4">
    <source>
        <dbReference type="ARBA" id="ARBA00022679"/>
    </source>
</evidence>
<evidence type="ECO:0000256" key="8">
    <source>
        <dbReference type="ARBA" id="ARBA00022777"/>
    </source>
</evidence>
<dbReference type="GO" id="GO:0005737">
    <property type="term" value="C:cytoplasm"/>
    <property type="evidence" value="ECO:0007669"/>
    <property type="project" value="TreeGrafter"/>
</dbReference>
<dbReference type="InterPro" id="IPR011009">
    <property type="entry name" value="Kinase-like_dom_sf"/>
</dbReference>
<proteinExistence type="inferred from homology"/>
<organism evidence="16">
    <name type="scientific">Alexandrium monilatum</name>
    <dbReference type="NCBI Taxonomy" id="311494"/>
    <lineage>
        <taxon>Eukaryota</taxon>
        <taxon>Sar</taxon>
        <taxon>Alveolata</taxon>
        <taxon>Dinophyceae</taxon>
        <taxon>Gonyaulacales</taxon>
        <taxon>Pyrocystaceae</taxon>
        <taxon>Alexandrium</taxon>
    </lineage>
</organism>
<dbReference type="Gene3D" id="1.10.510.10">
    <property type="entry name" value="Transferase(Phosphotransferase) domain 1"/>
    <property type="match status" value="1"/>
</dbReference>
<evidence type="ECO:0000256" key="2">
    <source>
        <dbReference type="ARBA" id="ARBA00012513"/>
    </source>
</evidence>
<keyword evidence="7" id="KW-0547">Nucleotide-binding</keyword>
<dbReference type="InterPro" id="IPR008271">
    <property type="entry name" value="Ser/Thr_kinase_AS"/>
</dbReference>
<evidence type="ECO:0000259" key="14">
    <source>
        <dbReference type="PROSITE" id="PS50011"/>
    </source>
</evidence>
<dbReference type="InterPro" id="IPR000719">
    <property type="entry name" value="Prot_kinase_dom"/>
</dbReference>
<dbReference type="CDD" id="cd00051">
    <property type="entry name" value="EFh"/>
    <property type="match status" value="1"/>
</dbReference>
<evidence type="ECO:0000313" key="16">
    <source>
        <dbReference type="EMBL" id="CAE4655538.1"/>
    </source>
</evidence>
<accession>A0A7S4STQ5</accession>
<evidence type="ECO:0000256" key="13">
    <source>
        <dbReference type="ARBA" id="ARBA00048679"/>
    </source>
</evidence>
<dbReference type="SMART" id="SM00220">
    <property type="entry name" value="S_TKc"/>
    <property type="match status" value="1"/>
</dbReference>
<keyword evidence="5" id="KW-0479">Metal-binding</keyword>
<dbReference type="SUPFAM" id="SSF47391">
    <property type="entry name" value="Dimerization-anchoring domain of cAMP-dependent PK regulatory subunit"/>
    <property type="match status" value="1"/>
</dbReference>
<dbReference type="GO" id="GO:0005509">
    <property type="term" value="F:calcium ion binding"/>
    <property type="evidence" value="ECO:0007669"/>
    <property type="project" value="InterPro"/>
</dbReference>
<name>A0A7S4STQ5_9DINO</name>
<dbReference type="PROSITE" id="PS50011">
    <property type="entry name" value="PROTEIN_KINASE_DOM"/>
    <property type="match status" value="1"/>
</dbReference>
<dbReference type="Pfam" id="PF13499">
    <property type="entry name" value="EF-hand_7"/>
    <property type="match status" value="2"/>
</dbReference>
<dbReference type="PROSITE" id="PS00018">
    <property type="entry name" value="EF_HAND_1"/>
    <property type="match status" value="4"/>
</dbReference>
<evidence type="ECO:0000256" key="6">
    <source>
        <dbReference type="ARBA" id="ARBA00022737"/>
    </source>
</evidence>
<comment type="cofactor">
    <cofactor evidence="1">
        <name>Mg(2+)</name>
        <dbReference type="ChEBI" id="CHEBI:18420"/>
    </cofactor>
</comment>
<comment type="similarity">
    <text evidence="11">Belongs to the protein kinase superfamily. Ser/Thr protein kinase family. CDPK subfamily.</text>
</comment>
<keyword evidence="10" id="KW-0067">ATP-binding</keyword>
<dbReference type="GO" id="GO:0005524">
    <property type="term" value="F:ATP binding"/>
    <property type="evidence" value="ECO:0007669"/>
    <property type="project" value="UniProtKB-KW"/>
</dbReference>
<dbReference type="FunFam" id="3.30.200.20:FF:000315">
    <property type="entry name" value="Calcium-dependent protein kinase 3"/>
    <property type="match status" value="1"/>
</dbReference>
<feature type="domain" description="EF-hand" evidence="15">
    <location>
        <begin position="634"/>
        <end position="669"/>
    </location>
</feature>
<keyword evidence="4" id="KW-0808">Transferase</keyword>
<keyword evidence="6" id="KW-0677">Repeat</keyword>
<gene>
    <name evidence="16" type="ORF">AMON00008_LOCUS56251</name>
</gene>
<dbReference type="Gene3D" id="1.10.238.10">
    <property type="entry name" value="EF-hand"/>
    <property type="match status" value="1"/>
</dbReference>
<sequence length="809" mass="90032">MAPTEENTLAALQGALLDSDTWGDAQHFEDKEGALAFPEATMEKPVDASNTSLEMESSFMMRTGREPSNEEIIEYLEKHQLQTFLTDVIMHVAKHFPPDPYEFLLNHIEAMVMKYHASTGKTATDPKFGSKLHPLPQPPTPANVDFEQRKKVVRNVVTALHHEGLTHASAEKLFAQFATGGEKLQEADFDKLLEHLASTWGLQQEDRKLMSEVLKRWRFRANAARGTRGLPLWPMTKEDFIGAYPSLLRSVRDRYVPIGGGIHRSLFIKQATGSLEDKYNMGCRLGRGAYGEVRLVTLKATGERRVSKAIGLSQQKVPEEEILAEVELLRGLDHPHIIRVFEFFASAEELNIIMEPVFGGTLTHLVQGLFLNDKNESIGMRPEALTESWVATAISQLLSAIAYAHDVAGVIHKDLKCDNVLLVAKPKLAALELLKEPVHVMLADFGIAEVFQAAPLAATHMHDAEGPPGHAFMGNISGPLGPGRTGRSTRVGGTPSYMSPEMFKGSFTAKSDVWSLGVMVYQMMTGELPYRGDNLLMQAHAVCNPRRHPNWELLLKYRWSLGSRWFCQQLLSKDEGMRPSAAEALRDGWLTKASASHTHEPPTESERAALHQQHLQTHLMKMAMTCITSQLNLSQLHHLNMRFQRYDSSGDGRLSHVEMRQVLDDVGVKGEADKDLIVESLDGDHSGLIEYSEFVAGCLDLASQGLKEQLHVAFGIFDMDGSGSISLEELQRVLTEGPNSVRPLTASGPQRFHHLGDLGSTLLPDGKTVEEVMKDLDTNKSHKVEYAEFEAYLMEEHKKAGKRLHEEQA</sequence>
<comment type="catalytic activity">
    <reaction evidence="12">
        <text>L-threonyl-[protein] + ATP = O-phospho-L-threonyl-[protein] + ADP + H(+)</text>
        <dbReference type="Rhea" id="RHEA:46608"/>
        <dbReference type="Rhea" id="RHEA-COMP:11060"/>
        <dbReference type="Rhea" id="RHEA-COMP:11605"/>
        <dbReference type="ChEBI" id="CHEBI:15378"/>
        <dbReference type="ChEBI" id="CHEBI:30013"/>
        <dbReference type="ChEBI" id="CHEBI:30616"/>
        <dbReference type="ChEBI" id="CHEBI:61977"/>
        <dbReference type="ChEBI" id="CHEBI:456216"/>
        <dbReference type="EC" id="2.7.11.1"/>
    </reaction>
</comment>
<keyword evidence="9" id="KW-0106">Calcium</keyword>
<dbReference type="InterPro" id="IPR053235">
    <property type="entry name" value="Ser_Thr_kinase"/>
</dbReference>
<dbReference type="PANTHER" id="PTHR24361">
    <property type="entry name" value="MITOGEN-ACTIVATED KINASE KINASE KINASE"/>
    <property type="match status" value="1"/>
</dbReference>
<keyword evidence="3" id="KW-0723">Serine/threonine-protein kinase</keyword>
<dbReference type="EMBL" id="HBNR01078899">
    <property type="protein sequence ID" value="CAE4655538.1"/>
    <property type="molecule type" value="Transcribed_RNA"/>
</dbReference>
<dbReference type="InterPro" id="IPR011992">
    <property type="entry name" value="EF-hand-dom_pair"/>
</dbReference>
<protein>
    <recommendedName>
        <fullName evidence="2">non-specific serine/threonine protein kinase</fullName>
        <ecNumber evidence="2">2.7.11.1</ecNumber>
    </recommendedName>
</protein>
<dbReference type="AlphaFoldDB" id="A0A7S4STQ5"/>
<evidence type="ECO:0000256" key="3">
    <source>
        <dbReference type="ARBA" id="ARBA00022527"/>
    </source>
</evidence>
<feature type="domain" description="EF-hand" evidence="15">
    <location>
        <begin position="705"/>
        <end position="740"/>
    </location>
</feature>
<feature type="domain" description="EF-hand" evidence="15">
    <location>
        <begin position="764"/>
        <end position="799"/>
    </location>
</feature>
<dbReference type="Gene3D" id="3.30.200.20">
    <property type="entry name" value="Phosphorylase Kinase, domain 1"/>
    <property type="match status" value="1"/>
</dbReference>
<dbReference type="InterPro" id="IPR002048">
    <property type="entry name" value="EF_hand_dom"/>
</dbReference>
<dbReference type="InterPro" id="IPR018247">
    <property type="entry name" value="EF_Hand_1_Ca_BS"/>
</dbReference>
<evidence type="ECO:0000256" key="5">
    <source>
        <dbReference type="ARBA" id="ARBA00022723"/>
    </source>
</evidence>
<evidence type="ECO:0000259" key="15">
    <source>
        <dbReference type="PROSITE" id="PS50222"/>
    </source>
</evidence>
<evidence type="ECO:0000256" key="11">
    <source>
        <dbReference type="ARBA" id="ARBA00024334"/>
    </source>
</evidence>
<evidence type="ECO:0000256" key="12">
    <source>
        <dbReference type="ARBA" id="ARBA00047899"/>
    </source>
</evidence>
<reference evidence="16" key="1">
    <citation type="submission" date="2021-01" db="EMBL/GenBank/DDBJ databases">
        <authorList>
            <person name="Corre E."/>
            <person name="Pelletier E."/>
            <person name="Niang G."/>
            <person name="Scheremetjew M."/>
            <person name="Finn R."/>
            <person name="Kale V."/>
            <person name="Holt S."/>
            <person name="Cochrane G."/>
            <person name="Meng A."/>
            <person name="Brown T."/>
            <person name="Cohen L."/>
        </authorList>
    </citation>
    <scope>NUCLEOTIDE SEQUENCE</scope>
    <source>
        <strain evidence="16">CCMP3105</strain>
    </source>
</reference>
<dbReference type="SUPFAM" id="SSF47473">
    <property type="entry name" value="EF-hand"/>
    <property type="match status" value="1"/>
</dbReference>
<comment type="catalytic activity">
    <reaction evidence="13">
        <text>L-seryl-[protein] + ATP = O-phospho-L-seryl-[protein] + ADP + H(+)</text>
        <dbReference type="Rhea" id="RHEA:17989"/>
        <dbReference type="Rhea" id="RHEA-COMP:9863"/>
        <dbReference type="Rhea" id="RHEA-COMP:11604"/>
        <dbReference type="ChEBI" id="CHEBI:15378"/>
        <dbReference type="ChEBI" id="CHEBI:29999"/>
        <dbReference type="ChEBI" id="CHEBI:30616"/>
        <dbReference type="ChEBI" id="CHEBI:83421"/>
        <dbReference type="ChEBI" id="CHEBI:456216"/>
        <dbReference type="EC" id="2.7.11.1"/>
    </reaction>
</comment>
<dbReference type="Pfam" id="PF00069">
    <property type="entry name" value="Pkinase"/>
    <property type="match status" value="1"/>
</dbReference>
<dbReference type="GO" id="GO:0004674">
    <property type="term" value="F:protein serine/threonine kinase activity"/>
    <property type="evidence" value="ECO:0007669"/>
    <property type="project" value="UniProtKB-KW"/>
</dbReference>
<keyword evidence="8" id="KW-0418">Kinase</keyword>
<evidence type="ECO:0000256" key="9">
    <source>
        <dbReference type="ARBA" id="ARBA00022837"/>
    </source>
</evidence>
<dbReference type="PROSITE" id="PS50222">
    <property type="entry name" value="EF_HAND_2"/>
    <property type="match status" value="3"/>
</dbReference>
<dbReference type="SUPFAM" id="SSF56112">
    <property type="entry name" value="Protein kinase-like (PK-like)"/>
    <property type="match status" value="1"/>
</dbReference>
<evidence type="ECO:0000256" key="1">
    <source>
        <dbReference type="ARBA" id="ARBA00001946"/>
    </source>
</evidence>
<feature type="domain" description="Protein kinase" evidence="14">
    <location>
        <begin position="279"/>
        <end position="590"/>
    </location>
</feature>
<dbReference type="PROSITE" id="PS00108">
    <property type="entry name" value="PROTEIN_KINASE_ST"/>
    <property type="match status" value="1"/>
</dbReference>
<dbReference type="SMART" id="SM00054">
    <property type="entry name" value="EFh"/>
    <property type="match status" value="4"/>
</dbReference>
<evidence type="ECO:0000256" key="10">
    <source>
        <dbReference type="ARBA" id="ARBA00022840"/>
    </source>
</evidence>
<dbReference type="EC" id="2.7.11.1" evidence="2"/>